<dbReference type="InterPro" id="IPR052529">
    <property type="entry name" value="Bact_Transport_Assoc"/>
</dbReference>
<evidence type="ECO:0000256" key="1">
    <source>
        <dbReference type="SAM" id="Phobius"/>
    </source>
</evidence>
<keyword evidence="1" id="KW-1133">Transmembrane helix</keyword>
<dbReference type="Proteomes" id="UP000471147">
    <property type="component" value="Unassembled WGS sequence"/>
</dbReference>
<dbReference type="InterPro" id="IPR007349">
    <property type="entry name" value="DUF418"/>
</dbReference>
<sequence>MTADTDRYITLDAMRGFAVMGILAMNIIAFAMPEWAYVTPKAYGGLTTENQLSWLLSFIFIDGKMRGLFSLLFGASLTLIVEGAQAKGESAKKIHFSRMFWLALFGLTHYFFIWFGDILFLYASVGCIAFLFKEWQPRQLVKWALIIFGIGLLLWGLQMGGLQVLQFFATMPNADPEIAQQFGKIINSPDFDPNVEKDLALYRGGYWPIVEHKLSEWYAPLTLVLQSITETLPLMMIGMAMKKNGFITGAWAREDYIVWIKRLVPAGLVLSAGLAGGLCAVGYDPVNSVAVFLVWSGIPRLMLTVGYAALLILVIERYSGSALIARVTAAGQAAFTNYLGTSIIMTSIFYGYGFGLYGDLSRIELWPFVFGTWIWMLLWSKPWLVRFRYGPLEWLWRSLARGKLQKMIR</sequence>
<name>A0A6I4M7V5_9SPHN</name>
<keyword evidence="4" id="KW-1185">Reference proteome</keyword>
<dbReference type="PANTHER" id="PTHR30590:SF2">
    <property type="entry name" value="INNER MEMBRANE PROTEIN"/>
    <property type="match status" value="1"/>
</dbReference>
<feature type="transmembrane region" description="Helical" evidence="1">
    <location>
        <begin position="335"/>
        <end position="353"/>
    </location>
</feature>
<evidence type="ECO:0000259" key="2">
    <source>
        <dbReference type="Pfam" id="PF04235"/>
    </source>
</evidence>
<feature type="transmembrane region" description="Helical" evidence="1">
    <location>
        <begin position="52"/>
        <end position="80"/>
    </location>
</feature>
<feature type="transmembrane region" description="Helical" evidence="1">
    <location>
        <begin position="263"/>
        <end position="283"/>
    </location>
</feature>
<feature type="transmembrane region" description="Helical" evidence="1">
    <location>
        <begin position="365"/>
        <end position="384"/>
    </location>
</feature>
<feature type="transmembrane region" description="Helical" evidence="1">
    <location>
        <begin position="100"/>
        <end position="131"/>
    </location>
</feature>
<organism evidence="3 4">
    <name type="scientific">Sphingorhabdus profundilacus</name>
    <dbReference type="NCBI Taxonomy" id="2509718"/>
    <lineage>
        <taxon>Bacteria</taxon>
        <taxon>Pseudomonadati</taxon>
        <taxon>Pseudomonadota</taxon>
        <taxon>Alphaproteobacteria</taxon>
        <taxon>Sphingomonadales</taxon>
        <taxon>Sphingomonadaceae</taxon>
        <taxon>Sphingorhabdus</taxon>
    </lineage>
</organism>
<dbReference type="OrthoDB" id="9807744at2"/>
<proteinExistence type="predicted"/>
<protein>
    <submittedName>
        <fullName evidence="3">DUF418 domain-containing protein</fullName>
    </submittedName>
</protein>
<reference evidence="3 4" key="1">
    <citation type="submission" date="2019-01" db="EMBL/GenBank/DDBJ databases">
        <title>Sphingorhabdus lacus sp.nov., isolated from an oligotrophic freshwater lake.</title>
        <authorList>
            <person name="Park M."/>
        </authorList>
    </citation>
    <scope>NUCLEOTIDE SEQUENCE [LARGE SCALE GENOMIC DNA]</scope>
    <source>
        <strain evidence="3 4">IMCC26285</strain>
    </source>
</reference>
<dbReference type="EMBL" id="SDWJ01000002">
    <property type="protein sequence ID" value="MVZ98185.1"/>
    <property type="molecule type" value="Genomic_DNA"/>
</dbReference>
<keyword evidence="1" id="KW-0812">Transmembrane</keyword>
<keyword evidence="1" id="KW-0472">Membrane</keyword>
<dbReference type="PANTHER" id="PTHR30590">
    <property type="entry name" value="INNER MEMBRANE PROTEIN"/>
    <property type="match status" value="1"/>
</dbReference>
<feature type="transmembrane region" description="Helical" evidence="1">
    <location>
        <begin position="143"/>
        <end position="165"/>
    </location>
</feature>
<feature type="transmembrane region" description="Helical" evidence="1">
    <location>
        <begin position="12"/>
        <end position="32"/>
    </location>
</feature>
<gene>
    <name evidence="3" type="ORF">EUU23_10820</name>
</gene>
<feature type="transmembrane region" description="Helical" evidence="1">
    <location>
        <begin position="289"/>
        <end position="314"/>
    </location>
</feature>
<evidence type="ECO:0000313" key="4">
    <source>
        <dbReference type="Proteomes" id="UP000471147"/>
    </source>
</evidence>
<dbReference type="RefSeq" id="WP_160354128.1">
    <property type="nucleotide sequence ID" value="NZ_SDWJ01000002.1"/>
</dbReference>
<feature type="domain" description="DUF418" evidence="2">
    <location>
        <begin position="241"/>
        <end position="402"/>
    </location>
</feature>
<accession>A0A6I4M7V5</accession>
<comment type="caution">
    <text evidence="3">The sequence shown here is derived from an EMBL/GenBank/DDBJ whole genome shotgun (WGS) entry which is preliminary data.</text>
</comment>
<dbReference type="AlphaFoldDB" id="A0A6I4M7V5"/>
<dbReference type="Pfam" id="PF04235">
    <property type="entry name" value="DUF418"/>
    <property type="match status" value="1"/>
</dbReference>
<evidence type="ECO:0000313" key="3">
    <source>
        <dbReference type="EMBL" id="MVZ98185.1"/>
    </source>
</evidence>